<dbReference type="SFLD" id="SFLDG01129">
    <property type="entry name" value="C1.5:_HAD__Beta-PGM__Phosphata"/>
    <property type="match status" value="1"/>
</dbReference>
<evidence type="ECO:0000313" key="2">
    <source>
        <dbReference type="Proteomes" id="UP000623269"/>
    </source>
</evidence>
<accession>A0A8J7HEK4</accession>
<dbReference type="RefSeq" id="WP_197662827.1">
    <property type="nucleotide sequence ID" value="NZ_JAEAGR010000029.1"/>
</dbReference>
<dbReference type="SUPFAM" id="SSF56784">
    <property type="entry name" value="HAD-like"/>
    <property type="match status" value="1"/>
</dbReference>
<dbReference type="InterPro" id="IPR006439">
    <property type="entry name" value="HAD-SF_hydro_IA"/>
</dbReference>
<dbReference type="NCBIfam" id="TIGR01509">
    <property type="entry name" value="HAD-SF-IA-v3"/>
    <property type="match status" value="1"/>
</dbReference>
<gene>
    <name evidence="1" type="ORF">I5677_16905</name>
</gene>
<dbReference type="NCBIfam" id="TIGR01549">
    <property type="entry name" value="HAD-SF-IA-v1"/>
    <property type="match status" value="1"/>
</dbReference>
<dbReference type="AlphaFoldDB" id="A0A8J7HEK4"/>
<dbReference type="SFLD" id="SFLDS00003">
    <property type="entry name" value="Haloacid_Dehalogenase"/>
    <property type="match status" value="1"/>
</dbReference>
<dbReference type="PRINTS" id="PR00413">
    <property type="entry name" value="HADHALOGNASE"/>
</dbReference>
<proteinExistence type="predicted"/>
<dbReference type="InterPro" id="IPR036412">
    <property type="entry name" value="HAD-like_sf"/>
</dbReference>
<dbReference type="Proteomes" id="UP000623269">
    <property type="component" value="Unassembled WGS sequence"/>
</dbReference>
<organism evidence="1 2">
    <name type="scientific">Mobilitalea sibirica</name>
    <dbReference type="NCBI Taxonomy" id="1462919"/>
    <lineage>
        <taxon>Bacteria</taxon>
        <taxon>Bacillati</taxon>
        <taxon>Bacillota</taxon>
        <taxon>Clostridia</taxon>
        <taxon>Lachnospirales</taxon>
        <taxon>Lachnospiraceae</taxon>
        <taxon>Mobilitalea</taxon>
    </lineage>
</organism>
<dbReference type="EMBL" id="JAEAGR010000029">
    <property type="protein sequence ID" value="MBH1942574.1"/>
    <property type="molecule type" value="Genomic_DNA"/>
</dbReference>
<dbReference type="Gene3D" id="3.40.50.1000">
    <property type="entry name" value="HAD superfamily/HAD-like"/>
    <property type="match status" value="1"/>
</dbReference>
<dbReference type="CDD" id="cd02603">
    <property type="entry name" value="HAD_sEH-N_like"/>
    <property type="match status" value="1"/>
</dbReference>
<evidence type="ECO:0000313" key="1">
    <source>
        <dbReference type="EMBL" id="MBH1942574.1"/>
    </source>
</evidence>
<dbReference type="InterPro" id="IPR023214">
    <property type="entry name" value="HAD_sf"/>
</dbReference>
<protein>
    <submittedName>
        <fullName evidence="1">HAD family phosphatase</fullName>
    </submittedName>
</protein>
<dbReference type="InterPro" id="IPR041492">
    <property type="entry name" value="HAD_2"/>
</dbReference>
<name>A0A8J7HEK4_9FIRM</name>
<comment type="caution">
    <text evidence="1">The sequence shown here is derived from an EMBL/GenBank/DDBJ whole genome shotgun (WGS) entry which is preliminary data.</text>
</comment>
<dbReference type="PANTHER" id="PTHR43611">
    <property type="entry name" value="ALPHA-D-GLUCOSE 1-PHOSPHATE PHOSPHATASE"/>
    <property type="match status" value="1"/>
</dbReference>
<sequence length="197" mass="22900">MKAIVLDMYGVIIKQTGDDYVPYVQRTFPDLKPEEIYTSWFKADVGELTSLEVWESLGFSGDIEKIEKEYLDTIEINDGFLDFVSAISKHYKMAIISNDSSRWSKYLREKFDINKFFDVISISGDLRIQKPDERIFLLTIEQLECKAEDCLYVDDREGNLEAASKVGMNTIMFNSRNIQYEGKTITNFKELFSMILE</sequence>
<reference evidence="1" key="1">
    <citation type="submission" date="2020-12" db="EMBL/GenBank/DDBJ databases">
        <title>M. sibirica DSM 26468T genome.</title>
        <authorList>
            <person name="Thieme N."/>
            <person name="Rettenmaier R."/>
            <person name="Zverlov V."/>
            <person name="Liebl W."/>
        </authorList>
    </citation>
    <scope>NUCLEOTIDE SEQUENCE</scope>
    <source>
        <strain evidence="1">DSM 26468</strain>
    </source>
</reference>
<dbReference type="Pfam" id="PF13419">
    <property type="entry name" value="HAD_2"/>
    <property type="match status" value="1"/>
</dbReference>
<keyword evidence="2" id="KW-1185">Reference proteome</keyword>
<dbReference type="PANTHER" id="PTHR43611:SF3">
    <property type="entry name" value="FLAVIN MONONUCLEOTIDE HYDROLASE 1, CHLOROPLATIC"/>
    <property type="match status" value="1"/>
</dbReference>